<dbReference type="Gene3D" id="1.10.600.10">
    <property type="entry name" value="Farnesyl Diphosphate Synthase"/>
    <property type="match status" value="2"/>
</dbReference>
<evidence type="ECO:0000313" key="8">
    <source>
        <dbReference type="Proteomes" id="UP000813462"/>
    </source>
</evidence>
<dbReference type="InterPro" id="IPR008949">
    <property type="entry name" value="Isoprenoid_synthase_dom_sf"/>
</dbReference>
<dbReference type="GO" id="GO:0016114">
    <property type="term" value="P:terpenoid biosynthetic process"/>
    <property type="evidence" value="ECO:0007669"/>
    <property type="project" value="InterPro"/>
</dbReference>
<keyword evidence="4" id="KW-0175">Coiled coil</keyword>
<dbReference type="SUPFAM" id="SSF48239">
    <property type="entry name" value="Terpenoid cyclases/Protein prenyltransferases"/>
    <property type="match status" value="1"/>
</dbReference>
<dbReference type="InterPro" id="IPR034741">
    <property type="entry name" value="Terpene_cyclase-like_1_C"/>
</dbReference>
<evidence type="ECO:0000256" key="1">
    <source>
        <dbReference type="ARBA" id="ARBA00001946"/>
    </source>
</evidence>
<evidence type="ECO:0000256" key="3">
    <source>
        <dbReference type="ARBA" id="ARBA00022842"/>
    </source>
</evidence>
<dbReference type="Proteomes" id="UP000813462">
    <property type="component" value="Unassembled WGS sequence"/>
</dbReference>
<sequence length="361" mass="41679">MASELCCMPSSYFLTKKLTTSIPPIPRLRRTPSTTPSLSIRCSATTQGTNLTADRRTSANFQPSSWSYDFVQSLNNEHLVEEYKEKVEELEEEVRRMINNENVALLNKLELVDEIQRFGLWHRFGDDIRRAVDKIYNFNVRPDQEYYMKLCFLALYNTVNEMVYETLKAKGENVLPYLTKAWSDLCKAFLKEAKWSKSKYSPTFEEYLENAWISASGVVLLVHAYFLSFENITQETLECLENHHNLLRWPSIIFRLSNDLATSTAEIQRGETANSISCSMRDNNVSEECARKYLQAMIEESWKKMNMEMVDGDCPFPKQNVDTAINLARIAQCTYQYGDGHGTPDTRSKNRVLSLIINPID</sequence>
<dbReference type="GO" id="GO:0010333">
    <property type="term" value="F:terpene synthase activity"/>
    <property type="evidence" value="ECO:0007669"/>
    <property type="project" value="InterPro"/>
</dbReference>
<organism evidence="7 8">
    <name type="scientific">Ziziphus jujuba var. spinosa</name>
    <dbReference type="NCBI Taxonomy" id="714518"/>
    <lineage>
        <taxon>Eukaryota</taxon>
        <taxon>Viridiplantae</taxon>
        <taxon>Streptophyta</taxon>
        <taxon>Embryophyta</taxon>
        <taxon>Tracheophyta</taxon>
        <taxon>Spermatophyta</taxon>
        <taxon>Magnoliopsida</taxon>
        <taxon>eudicotyledons</taxon>
        <taxon>Gunneridae</taxon>
        <taxon>Pentapetalae</taxon>
        <taxon>rosids</taxon>
        <taxon>fabids</taxon>
        <taxon>Rosales</taxon>
        <taxon>Rhamnaceae</taxon>
        <taxon>Paliureae</taxon>
        <taxon>Ziziphus</taxon>
    </lineage>
</organism>
<dbReference type="GO" id="GO:0000287">
    <property type="term" value="F:magnesium ion binding"/>
    <property type="evidence" value="ECO:0007669"/>
    <property type="project" value="InterPro"/>
</dbReference>
<dbReference type="PANTHER" id="PTHR31225:SF252">
    <property type="entry name" value="TERPENE SYNTHASE 12-RELATED"/>
    <property type="match status" value="1"/>
</dbReference>
<name>A0A978VIR7_ZIZJJ</name>
<feature type="domain" description="Terpene synthase N-terminal" evidence="5">
    <location>
        <begin position="66"/>
        <end position="141"/>
    </location>
</feature>
<feature type="domain" description="Terpene synthase metal-binding" evidence="6">
    <location>
        <begin position="144"/>
        <end position="304"/>
    </location>
</feature>
<evidence type="ECO:0000313" key="7">
    <source>
        <dbReference type="EMBL" id="KAH7532986.1"/>
    </source>
</evidence>
<dbReference type="AlphaFoldDB" id="A0A978VIR7"/>
<keyword evidence="2" id="KW-0479">Metal-binding</keyword>
<dbReference type="SFLD" id="SFLDG01019">
    <property type="entry name" value="Terpene_Cyclase_Like_1_C_Termi"/>
    <property type="match status" value="1"/>
</dbReference>
<dbReference type="InterPro" id="IPR001906">
    <property type="entry name" value="Terpene_synth_N"/>
</dbReference>
<dbReference type="InterPro" id="IPR008930">
    <property type="entry name" value="Terpenoid_cyclase/PrenylTrfase"/>
</dbReference>
<dbReference type="InterPro" id="IPR050148">
    <property type="entry name" value="Terpene_synthase-like"/>
</dbReference>
<comment type="cofactor">
    <cofactor evidence="1">
        <name>Mg(2+)</name>
        <dbReference type="ChEBI" id="CHEBI:18420"/>
    </cofactor>
</comment>
<feature type="coiled-coil region" evidence="4">
    <location>
        <begin position="73"/>
        <end position="107"/>
    </location>
</feature>
<evidence type="ECO:0000256" key="4">
    <source>
        <dbReference type="SAM" id="Coils"/>
    </source>
</evidence>
<proteinExistence type="predicted"/>
<evidence type="ECO:0000259" key="5">
    <source>
        <dbReference type="Pfam" id="PF01397"/>
    </source>
</evidence>
<comment type="caution">
    <text evidence="7">The sequence shown here is derived from an EMBL/GenBank/DDBJ whole genome shotgun (WGS) entry which is preliminary data.</text>
</comment>
<dbReference type="Pfam" id="PF01397">
    <property type="entry name" value="Terpene_synth"/>
    <property type="match status" value="1"/>
</dbReference>
<gene>
    <name evidence="7" type="ORF">FEM48_Zijuj04G0081600</name>
</gene>
<dbReference type="Pfam" id="PF03936">
    <property type="entry name" value="Terpene_synth_C"/>
    <property type="match status" value="1"/>
</dbReference>
<reference evidence="7" key="1">
    <citation type="journal article" date="2021" name="Front. Plant Sci.">
        <title>Chromosome-Scale Genome Assembly for Chinese Sour Jujube and Insights Into Its Genome Evolution and Domestication Signature.</title>
        <authorList>
            <person name="Shen L.-Y."/>
            <person name="Luo H."/>
            <person name="Wang X.-L."/>
            <person name="Wang X.-M."/>
            <person name="Qiu X.-J."/>
            <person name="Liu H."/>
            <person name="Zhou S.-S."/>
            <person name="Jia K.-H."/>
            <person name="Nie S."/>
            <person name="Bao Y.-T."/>
            <person name="Zhang R.-G."/>
            <person name="Yun Q.-Z."/>
            <person name="Chai Y.-H."/>
            <person name="Lu J.-Y."/>
            <person name="Li Y."/>
            <person name="Zhao S.-W."/>
            <person name="Mao J.-F."/>
            <person name="Jia S.-G."/>
            <person name="Mao Y.-M."/>
        </authorList>
    </citation>
    <scope>NUCLEOTIDE SEQUENCE</scope>
    <source>
        <strain evidence="7">AT0</strain>
        <tissue evidence="7">Leaf</tissue>
    </source>
</reference>
<keyword evidence="3" id="KW-0460">Magnesium</keyword>
<dbReference type="InterPro" id="IPR005630">
    <property type="entry name" value="Terpene_synthase_metal-bd"/>
</dbReference>
<evidence type="ECO:0000259" key="6">
    <source>
        <dbReference type="Pfam" id="PF03936"/>
    </source>
</evidence>
<dbReference type="SFLD" id="SFLDS00005">
    <property type="entry name" value="Isoprenoid_Synthase_Type_I"/>
    <property type="match status" value="1"/>
</dbReference>
<evidence type="ECO:0000256" key="2">
    <source>
        <dbReference type="ARBA" id="ARBA00022723"/>
    </source>
</evidence>
<dbReference type="EMBL" id="JAEACU010000004">
    <property type="protein sequence ID" value="KAH7532986.1"/>
    <property type="molecule type" value="Genomic_DNA"/>
</dbReference>
<dbReference type="SUPFAM" id="SSF48576">
    <property type="entry name" value="Terpenoid synthases"/>
    <property type="match status" value="1"/>
</dbReference>
<accession>A0A978VIR7</accession>
<dbReference type="PANTHER" id="PTHR31225">
    <property type="entry name" value="OS04G0344100 PROTEIN-RELATED"/>
    <property type="match status" value="1"/>
</dbReference>
<protein>
    <submittedName>
        <fullName evidence="7">Uncharacterized protein</fullName>
    </submittedName>
</protein>